<dbReference type="EMBL" id="JACYNN010000002">
    <property type="protein sequence ID" value="MBD8105577.1"/>
    <property type="molecule type" value="Genomic_DNA"/>
</dbReference>
<dbReference type="InterPro" id="IPR050834">
    <property type="entry name" value="Glycosyltransf_2"/>
</dbReference>
<comment type="caution">
    <text evidence="6">The sequence shown here is derived from an EMBL/GenBank/DDBJ whole genome shotgun (WGS) entry which is preliminary data.</text>
</comment>
<dbReference type="InterPro" id="IPR029044">
    <property type="entry name" value="Nucleotide-diphossugar_trans"/>
</dbReference>
<dbReference type="Proteomes" id="UP000661012">
    <property type="component" value="Unassembled WGS sequence"/>
</dbReference>
<dbReference type="PANTHER" id="PTHR43685:SF5">
    <property type="entry name" value="GLYCOSYLTRANSFERASE EPSE-RELATED"/>
    <property type="match status" value="1"/>
</dbReference>
<dbReference type="AlphaFoldDB" id="A0A4U3F893"/>
<evidence type="ECO:0000313" key="5">
    <source>
        <dbReference type="EMBL" id="MBD8105577.1"/>
    </source>
</evidence>
<dbReference type="PANTHER" id="PTHR43685">
    <property type="entry name" value="GLYCOSYLTRANSFERASE"/>
    <property type="match status" value="1"/>
</dbReference>
<comment type="similarity">
    <text evidence="1">Belongs to the glycosyltransferase 2 family.</text>
</comment>
<name>A0A4U3F893_9GAMM</name>
<dbReference type="Pfam" id="PF00535">
    <property type="entry name" value="Glycos_transf_2"/>
    <property type="match status" value="1"/>
</dbReference>
<feature type="domain" description="Glycosyltransferase 2-like" evidence="4">
    <location>
        <begin position="12"/>
        <end position="163"/>
    </location>
</feature>
<evidence type="ECO:0000259" key="4">
    <source>
        <dbReference type="Pfam" id="PF00535"/>
    </source>
</evidence>
<proteinExistence type="inferred from homology"/>
<evidence type="ECO:0000256" key="2">
    <source>
        <dbReference type="ARBA" id="ARBA00022676"/>
    </source>
</evidence>
<dbReference type="SUPFAM" id="SSF53448">
    <property type="entry name" value="Nucleotide-diphospho-sugar transferases"/>
    <property type="match status" value="1"/>
</dbReference>
<sequence>MSLYDKEKAIHLDQCLSSLYTQTLKADEIILVYDGYINKELDDVVLRWMELLPLKLVKLVSNVGLGKALNIGLEQCKNDIVARMDTDDLCDSKRFELQIPMMSDDPELAIVGSYINEFDNDPVYPKSTRIVPLDDIEIKEGVKLKSPFNHMTVVFRKTKVKDVGGYQHLYLMEDYSLWLRLLKSEVKAKNIPLPLVNMRAGRDMLLRRRGFKYVKSEYKIALLKRHLGYQNFLSAMVIFFARATPRLMPVFLFKLIYSLLRK</sequence>
<organism evidence="6 7">
    <name type="scientific">Erwinia persicina</name>
    <dbReference type="NCBI Taxonomy" id="55211"/>
    <lineage>
        <taxon>Bacteria</taxon>
        <taxon>Pseudomonadati</taxon>
        <taxon>Pseudomonadota</taxon>
        <taxon>Gammaproteobacteria</taxon>
        <taxon>Enterobacterales</taxon>
        <taxon>Erwiniaceae</taxon>
        <taxon>Erwinia</taxon>
    </lineage>
</organism>
<evidence type="ECO:0000313" key="6">
    <source>
        <dbReference type="EMBL" id="TKJ89350.1"/>
    </source>
</evidence>
<evidence type="ECO:0000313" key="8">
    <source>
        <dbReference type="Proteomes" id="UP000661012"/>
    </source>
</evidence>
<dbReference type="OrthoDB" id="9801954at2"/>
<evidence type="ECO:0000256" key="3">
    <source>
        <dbReference type="ARBA" id="ARBA00022679"/>
    </source>
</evidence>
<dbReference type="EMBL" id="QGAC01000012">
    <property type="protein sequence ID" value="TKJ89350.1"/>
    <property type="molecule type" value="Genomic_DNA"/>
</dbReference>
<evidence type="ECO:0000313" key="7">
    <source>
        <dbReference type="Proteomes" id="UP000306393"/>
    </source>
</evidence>
<gene>
    <name evidence="6" type="ORF">EpCFBP13511_13670</name>
    <name evidence="5" type="ORF">IFT93_03965</name>
</gene>
<accession>A0A4U3F893</accession>
<protein>
    <submittedName>
        <fullName evidence="6">Amylovoran biosynthesis protein AmsE</fullName>
    </submittedName>
    <submittedName>
        <fullName evidence="5">Glycosyltransferase</fullName>
    </submittedName>
</protein>
<reference evidence="6 7" key="1">
    <citation type="journal article" date="2019" name="Sci. Rep.">
        <title>Differences in resource use lead to coexistence of seed-transmitted microbial populations.</title>
        <authorList>
            <person name="Torres-Cortes G."/>
            <person name="Garcia B.J."/>
            <person name="Compant S."/>
            <person name="Rezki S."/>
            <person name="Jones P."/>
            <person name="Preveaux A."/>
            <person name="Briand M."/>
            <person name="Roulet A."/>
            <person name="Bouchez O."/>
            <person name="Jacobson D."/>
            <person name="Barret M."/>
        </authorList>
    </citation>
    <scope>NUCLEOTIDE SEQUENCE [LARGE SCALE GENOMIC DNA]</scope>
    <source>
        <strain evidence="6 7">CFBP13511</strain>
    </source>
</reference>
<keyword evidence="2" id="KW-0328">Glycosyltransferase</keyword>
<keyword evidence="8" id="KW-1185">Reference proteome</keyword>
<reference evidence="5 8" key="2">
    <citation type="journal article" date="2020" name="FEMS Microbiol. Ecol.">
        <title>Temporal dynamics of bacterial communities during seed development and maturation.</title>
        <authorList>
            <person name="Chesneau G."/>
            <person name="Torres-Cortes G."/>
            <person name="Briand M."/>
            <person name="Darrasse A."/>
            <person name="Preveaux A."/>
            <person name="Marais C."/>
            <person name="Jacques M.A."/>
            <person name="Shade A."/>
            <person name="Barret M."/>
        </authorList>
    </citation>
    <scope>NUCLEOTIDE SEQUENCE [LARGE SCALE GENOMIC DNA]</scope>
    <source>
        <strain evidence="5 8">CFBP13732</strain>
    </source>
</reference>
<dbReference type="GO" id="GO:0016757">
    <property type="term" value="F:glycosyltransferase activity"/>
    <property type="evidence" value="ECO:0007669"/>
    <property type="project" value="UniProtKB-KW"/>
</dbReference>
<dbReference type="Proteomes" id="UP000306393">
    <property type="component" value="Unassembled WGS sequence"/>
</dbReference>
<evidence type="ECO:0000256" key="1">
    <source>
        <dbReference type="ARBA" id="ARBA00006739"/>
    </source>
</evidence>
<keyword evidence="3" id="KW-0808">Transferase</keyword>
<dbReference type="InterPro" id="IPR001173">
    <property type="entry name" value="Glyco_trans_2-like"/>
</dbReference>
<dbReference type="Gene3D" id="3.90.550.10">
    <property type="entry name" value="Spore Coat Polysaccharide Biosynthesis Protein SpsA, Chain A"/>
    <property type="match status" value="1"/>
</dbReference>